<organism evidence="2 3">
    <name type="scientific">Cyclopterus lumpus</name>
    <name type="common">Lumpsucker</name>
    <dbReference type="NCBI Taxonomy" id="8103"/>
    <lineage>
        <taxon>Eukaryota</taxon>
        <taxon>Metazoa</taxon>
        <taxon>Chordata</taxon>
        <taxon>Craniata</taxon>
        <taxon>Vertebrata</taxon>
        <taxon>Euteleostomi</taxon>
        <taxon>Actinopterygii</taxon>
        <taxon>Neopterygii</taxon>
        <taxon>Teleostei</taxon>
        <taxon>Neoteleostei</taxon>
        <taxon>Acanthomorphata</taxon>
        <taxon>Eupercaria</taxon>
        <taxon>Perciformes</taxon>
        <taxon>Cottioidei</taxon>
        <taxon>Cottales</taxon>
        <taxon>Cyclopteridae</taxon>
        <taxon>Cyclopterus</taxon>
    </lineage>
</organism>
<protein>
    <submittedName>
        <fullName evidence="2">Uncharacterized protein</fullName>
    </submittedName>
</protein>
<sequence length="173" mass="19389">MGIPEEDSREAEQDPSNPDTKTAQFGIFCPTHSAMGHCVHQCHIAIHANQNKEVDGAVGVYLNAQVDDFAHEQTKRPIETVGYVDSPERQTRHQDEVGSSQVAQVDLSHSAGLLVKPENHQDKHIEHGSQHSNEQDIHWLTSVEPLPVVQIRTNRSISVVLLWDTVENIKQRQ</sequence>
<dbReference type="GeneTree" id="ENSGT00990000204015"/>
<dbReference type="AlphaFoldDB" id="A0A8C3AUR9"/>
<feature type="compositionally biased region" description="Polar residues" evidence="1">
    <location>
        <begin position="14"/>
        <end position="23"/>
    </location>
</feature>
<evidence type="ECO:0000256" key="1">
    <source>
        <dbReference type="SAM" id="MobiDB-lite"/>
    </source>
</evidence>
<dbReference type="Proteomes" id="UP000694565">
    <property type="component" value="Unplaced"/>
</dbReference>
<proteinExistence type="predicted"/>
<evidence type="ECO:0000313" key="3">
    <source>
        <dbReference type="Proteomes" id="UP000694565"/>
    </source>
</evidence>
<feature type="region of interest" description="Disordered" evidence="1">
    <location>
        <begin position="1"/>
        <end position="23"/>
    </location>
</feature>
<dbReference type="Ensembl" id="ENSCLMT00005047779.1">
    <property type="protein sequence ID" value="ENSCLMP00005046179.1"/>
    <property type="gene ID" value="ENSCLMG00005021275.1"/>
</dbReference>
<reference evidence="2" key="2">
    <citation type="submission" date="2025-09" db="UniProtKB">
        <authorList>
            <consortium name="Ensembl"/>
        </authorList>
    </citation>
    <scope>IDENTIFICATION</scope>
</reference>
<evidence type="ECO:0000313" key="2">
    <source>
        <dbReference type="Ensembl" id="ENSCLMP00005046179.1"/>
    </source>
</evidence>
<accession>A0A8C3AUR9</accession>
<reference evidence="2" key="1">
    <citation type="submission" date="2025-08" db="UniProtKB">
        <authorList>
            <consortium name="Ensembl"/>
        </authorList>
    </citation>
    <scope>IDENTIFICATION</scope>
</reference>
<name>A0A8C3AUR9_CYCLU</name>
<keyword evidence="3" id="KW-1185">Reference proteome</keyword>